<feature type="signal peptide" evidence="2">
    <location>
        <begin position="1"/>
        <end position="22"/>
    </location>
</feature>
<comment type="caution">
    <text evidence="4">The sequence shown here is derived from an EMBL/GenBank/DDBJ whole genome shotgun (WGS) entry which is preliminary data.</text>
</comment>
<proteinExistence type="predicted"/>
<accession>A0ABW0EEJ5</accession>
<evidence type="ECO:0000313" key="5">
    <source>
        <dbReference type="Proteomes" id="UP001596161"/>
    </source>
</evidence>
<dbReference type="Pfam" id="PF01551">
    <property type="entry name" value="Peptidase_M23"/>
    <property type="match status" value="2"/>
</dbReference>
<dbReference type="PANTHER" id="PTHR21666">
    <property type="entry name" value="PEPTIDASE-RELATED"/>
    <property type="match status" value="1"/>
</dbReference>
<feature type="chain" id="PRO_5045770958" evidence="2">
    <location>
        <begin position="23"/>
        <end position="632"/>
    </location>
</feature>
<sequence length="632" mass="71218">MKFRFFAASFFAFFSTVFSALAQIPADVPLDYFLFPIKPGQQNFLSGSMGEIRPSHFHGGIDIKTDGVEGLPVYAAADGYVSRYKQSSYGYGNVVYLTHPNGLVTVYGHLQRFAEPIAGFMLRKQYEYQSFELELKPEKDIFKFKKGDIIGYSGNTGGSGGPHLHFEIRDKDDVQYNVLKFKFPEIQDKIAPTINKIALKTLSIDGRVNNEFGRFEFVPTKAGSFYSLKDTVFAHGQLGLEMMAWDRLDKAENKNGVQQVDLTVNGKLVYSHYIDAIPLEKSRQVSCHINYEVLKRYGKSFEKCYVDDGNGLPIYSQTFQKGKFYIKPNTKNDVVLTLKDTYQNTTTLRFTIIGQKPQFAGTTKKPKKPQLDFELDENILKVTANDTASKFRNVELFVGLKKYNLLPSYATAAGTVHLYDVRGGIPDSILFCGISKKPGIRQVVPYGQELSYTDNHVNVIFQANSLYDTLYLKTSQDADFFTVNDMFTPLFGPIKLTLKPKTLPTGDLSKASVYYAGWGKSRGFEGGKWENGTITTTTKNLGKFRILNDTTAPTVKLLMKNKDVISFRVRDDLSGLASYKLEVNGKFVLLKFEHKKALMWSEKLDKKVPLSGDVVLRVKDNVGNETVYKTKI</sequence>
<dbReference type="Gene3D" id="2.70.70.10">
    <property type="entry name" value="Glucose Permease (Domain IIA)"/>
    <property type="match status" value="1"/>
</dbReference>
<keyword evidence="5" id="KW-1185">Reference proteome</keyword>
<dbReference type="PANTHER" id="PTHR21666:SF289">
    <property type="entry name" value="L-ALA--D-GLU ENDOPEPTIDASE"/>
    <property type="match status" value="1"/>
</dbReference>
<dbReference type="EMBL" id="JBHSKT010000008">
    <property type="protein sequence ID" value="MFC5271615.1"/>
    <property type="molecule type" value="Genomic_DNA"/>
</dbReference>
<dbReference type="RefSeq" id="WP_378017977.1">
    <property type="nucleotide sequence ID" value="NZ_JBHSKT010000008.1"/>
</dbReference>
<organism evidence="4 5">
    <name type="scientific">Adhaeribacter terreus</name>
    <dbReference type="NCBI Taxonomy" id="529703"/>
    <lineage>
        <taxon>Bacteria</taxon>
        <taxon>Pseudomonadati</taxon>
        <taxon>Bacteroidota</taxon>
        <taxon>Cytophagia</taxon>
        <taxon>Cytophagales</taxon>
        <taxon>Hymenobacteraceae</taxon>
        <taxon>Adhaeribacter</taxon>
    </lineage>
</organism>
<protein>
    <submittedName>
        <fullName evidence="4">M23 family metallopeptidase</fullName>
        <ecNumber evidence="4">3.4.24.-</ecNumber>
    </submittedName>
</protein>
<dbReference type="CDD" id="cd12797">
    <property type="entry name" value="M23_peptidase"/>
    <property type="match status" value="1"/>
</dbReference>
<evidence type="ECO:0000256" key="2">
    <source>
        <dbReference type="SAM" id="SignalP"/>
    </source>
</evidence>
<dbReference type="SUPFAM" id="SSF51261">
    <property type="entry name" value="Duplicated hybrid motif"/>
    <property type="match status" value="2"/>
</dbReference>
<feature type="domain" description="M23ase beta-sheet core" evidence="3">
    <location>
        <begin position="57"/>
        <end position="113"/>
    </location>
</feature>
<evidence type="ECO:0000256" key="1">
    <source>
        <dbReference type="ARBA" id="ARBA00022729"/>
    </source>
</evidence>
<evidence type="ECO:0000313" key="4">
    <source>
        <dbReference type="EMBL" id="MFC5271615.1"/>
    </source>
</evidence>
<reference evidence="5" key="1">
    <citation type="journal article" date="2019" name="Int. J. Syst. Evol. Microbiol.">
        <title>The Global Catalogue of Microorganisms (GCM) 10K type strain sequencing project: providing services to taxonomists for standard genome sequencing and annotation.</title>
        <authorList>
            <consortium name="The Broad Institute Genomics Platform"/>
            <consortium name="The Broad Institute Genome Sequencing Center for Infectious Disease"/>
            <person name="Wu L."/>
            <person name="Ma J."/>
        </authorList>
    </citation>
    <scope>NUCLEOTIDE SEQUENCE [LARGE SCALE GENOMIC DNA]</scope>
    <source>
        <strain evidence="5">KACC 12602</strain>
    </source>
</reference>
<dbReference type="InterPro" id="IPR011055">
    <property type="entry name" value="Dup_hybrid_motif"/>
</dbReference>
<dbReference type="InterPro" id="IPR016047">
    <property type="entry name" value="M23ase_b-sheet_dom"/>
</dbReference>
<feature type="domain" description="M23ase beta-sheet core" evidence="3">
    <location>
        <begin position="145"/>
        <end position="172"/>
    </location>
</feature>
<dbReference type="InterPro" id="IPR050570">
    <property type="entry name" value="Cell_wall_metabolism_enzyme"/>
</dbReference>
<dbReference type="GO" id="GO:0016787">
    <property type="term" value="F:hydrolase activity"/>
    <property type="evidence" value="ECO:0007669"/>
    <property type="project" value="UniProtKB-KW"/>
</dbReference>
<name>A0ABW0EEJ5_9BACT</name>
<keyword evidence="1 2" id="KW-0732">Signal</keyword>
<keyword evidence="4" id="KW-0378">Hydrolase</keyword>
<dbReference type="Proteomes" id="UP001596161">
    <property type="component" value="Unassembled WGS sequence"/>
</dbReference>
<dbReference type="EC" id="3.4.24.-" evidence="4"/>
<gene>
    <name evidence="4" type="ORF">ACFPIB_13410</name>
</gene>
<evidence type="ECO:0000259" key="3">
    <source>
        <dbReference type="Pfam" id="PF01551"/>
    </source>
</evidence>